<protein>
    <recommendedName>
        <fullName evidence="3">Ig-like domain-containing protein</fullName>
    </recommendedName>
</protein>
<organism evidence="1 2">
    <name type="scientific">Mytilus coruscus</name>
    <name type="common">Sea mussel</name>
    <dbReference type="NCBI Taxonomy" id="42192"/>
    <lineage>
        <taxon>Eukaryota</taxon>
        <taxon>Metazoa</taxon>
        <taxon>Spiralia</taxon>
        <taxon>Lophotrochozoa</taxon>
        <taxon>Mollusca</taxon>
        <taxon>Bivalvia</taxon>
        <taxon>Autobranchia</taxon>
        <taxon>Pteriomorphia</taxon>
        <taxon>Mytilida</taxon>
        <taxon>Mytiloidea</taxon>
        <taxon>Mytilidae</taxon>
        <taxon>Mytilinae</taxon>
        <taxon>Mytilus</taxon>
    </lineage>
</organism>
<proteinExistence type="predicted"/>
<keyword evidence="2" id="KW-1185">Reference proteome</keyword>
<dbReference type="EMBL" id="CACVKT020008727">
    <property type="protein sequence ID" value="CAC5417062.1"/>
    <property type="molecule type" value="Genomic_DNA"/>
</dbReference>
<sequence length="183" mass="21510">MASRTTEGKRQIQVNVTWNMKTNPAIIGNNVILECVISGEEQSCDEYPRQWYGGVNYGLLCEDGMCRYNKKYKELNISSCIYRLMIHNFTEQDLNQNYTCSYGIFKERKGLTLKDGPFQLHHWVPLDEHITELPSFRRRSAIKILRNNYCWNSHMCWCNGVCIRRCKLFCSVSPSTPWFGMQR</sequence>
<gene>
    <name evidence="1" type="ORF">MCOR_49617</name>
</gene>
<dbReference type="SUPFAM" id="SSF48726">
    <property type="entry name" value="Immunoglobulin"/>
    <property type="match status" value="1"/>
</dbReference>
<dbReference type="InterPro" id="IPR013783">
    <property type="entry name" value="Ig-like_fold"/>
</dbReference>
<reference evidence="1 2" key="1">
    <citation type="submission" date="2020-06" db="EMBL/GenBank/DDBJ databases">
        <authorList>
            <person name="Li R."/>
            <person name="Bekaert M."/>
        </authorList>
    </citation>
    <scope>NUCLEOTIDE SEQUENCE [LARGE SCALE GENOMIC DNA]</scope>
    <source>
        <strain evidence="2">wild</strain>
    </source>
</reference>
<dbReference type="InterPro" id="IPR036179">
    <property type="entry name" value="Ig-like_dom_sf"/>
</dbReference>
<evidence type="ECO:0000313" key="2">
    <source>
        <dbReference type="Proteomes" id="UP000507470"/>
    </source>
</evidence>
<dbReference type="AlphaFoldDB" id="A0A6J8EBR0"/>
<name>A0A6J8EBR0_MYTCO</name>
<evidence type="ECO:0000313" key="1">
    <source>
        <dbReference type="EMBL" id="CAC5417062.1"/>
    </source>
</evidence>
<accession>A0A6J8EBR0</accession>
<dbReference type="Proteomes" id="UP000507470">
    <property type="component" value="Unassembled WGS sequence"/>
</dbReference>
<dbReference type="Gene3D" id="2.60.40.10">
    <property type="entry name" value="Immunoglobulins"/>
    <property type="match status" value="1"/>
</dbReference>
<evidence type="ECO:0008006" key="3">
    <source>
        <dbReference type="Google" id="ProtNLM"/>
    </source>
</evidence>